<dbReference type="EMBL" id="JACHGG010000001">
    <property type="protein sequence ID" value="MBB6057969.1"/>
    <property type="molecule type" value="Genomic_DNA"/>
</dbReference>
<keyword evidence="1" id="KW-0732">Signal</keyword>
<dbReference type="Proteomes" id="UP000532746">
    <property type="component" value="Unassembled WGS sequence"/>
</dbReference>
<feature type="signal peptide" evidence="1">
    <location>
        <begin position="1"/>
        <end position="26"/>
    </location>
</feature>
<dbReference type="RefSeq" id="WP_183401847.1">
    <property type="nucleotide sequence ID" value="NZ_JACHGG010000001.1"/>
</dbReference>
<sequence length="134" mass="14908">MKTLPTYFRTLALLLLLAAAAPVAQAARQPVMPAAQNTAEQRADNLTRYLAQALNLSRAQQKAVRKSARQYVRELEVLAVKPGLVAATTDDRLLSGRTVAQADKEFDTALARVFTPGQYNAYSWLREHQPESRR</sequence>
<proteinExistence type="predicted"/>
<feature type="chain" id="PRO_5030591024" evidence="1">
    <location>
        <begin position="27"/>
        <end position="134"/>
    </location>
</feature>
<gene>
    <name evidence="2" type="ORF">HNQ93_000799</name>
</gene>
<dbReference type="AlphaFoldDB" id="A0A7W9W9S3"/>
<keyword evidence="3" id="KW-1185">Reference proteome</keyword>
<comment type="caution">
    <text evidence="2">The sequence shown here is derived from an EMBL/GenBank/DDBJ whole genome shotgun (WGS) entry which is preliminary data.</text>
</comment>
<name>A0A7W9W9S3_9BACT</name>
<evidence type="ECO:0000313" key="3">
    <source>
        <dbReference type="Proteomes" id="UP000532746"/>
    </source>
</evidence>
<organism evidence="2 3">
    <name type="scientific">Hymenobacter luteus</name>
    <dbReference type="NCBI Taxonomy" id="1411122"/>
    <lineage>
        <taxon>Bacteria</taxon>
        <taxon>Pseudomonadati</taxon>
        <taxon>Bacteroidota</taxon>
        <taxon>Cytophagia</taxon>
        <taxon>Cytophagales</taxon>
        <taxon>Hymenobacteraceae</taxon>
        <taxon>Hymenobacter</taxon>
    </lineage>
</organism>
<protein>
    <submittedName>
        <fullName evidence="2">Uncharacterized protein</fullName>
    </submittedName>
</protein>
<evidence type="ECO:0000313" key="2">
    <source>
        <dbReference type="EMBL" id="MBB6057969.1"/>
    </source>
</evidence>
<accession>A0A7W9W9S3</accession>
<reference evidence="2 3" key="1">
    <citation type="submission" date="2020-08" db="EMBL/GenBank/DDBJ databases">
        <title>Genomic Encyclopedia of Type Strains, Phase IV (KMG-IV): sequencing the most valuable type-strain genomes for metagenomic binning, comparative biology and taxonomic classification.</title>
        <authorList>
            <person name="Goeker M."/>
        </authorList>
    </citation>
    <scope>NUCLEOTIDE SEQUENCE [LARGE SCALE GENOMIC DNA]</scope>
    <source>
        <strain evidence="2 3">DSM 26718</strain>
    </source>
</reference>
<evidence type="ECO:0000256" key="1">
    <source>
        <dbReference type="SAM" id="SignalP"/>
    </source>
</evidence>